<sequence length="317" mass="34525">MSPTPLVDVHAHFLTDEYVAAAIAEGSQHPDGMPQWPSWSAEQHLSLMQDNGIRHAILSLSSPGVSFASTADAPALARQVNDFAARTVAAHPERFSFFASLPLPDVDAAISESIRATDTHGAAGVVLMSNSGGRYLGDESLNPLWECLDKRRSIVFVHPTSPPDAHATTLGRPAPMLEFMFETTRTITDLMFASVVSRYPHIRFLIPHCGAALPLLAARIELFRGLWPTPSGDAPGPLTTDVQLQRMWFDIAGHPLPTQAGVLRDVVGSNRILYGSDYCWTPAFAVGQQIAALDADPEIDWRAVTSVNTQQFLQRRP</sequence>
<evidence type="ECO:0000259" key="2">
    <source>
        <dbReference type="Pfam" id="PF04909"/>
    </source>
</evidence>
<name>A0A1A3HAC9_MYCMU</name>
<dbReference type="OrthoDB" id="149172at2"/>
<dbReference type="STRING" id="56689.GCA_001291445_00773"/>
<keyword evidence="1" id="KW-0456">Lyase</keyword>
<dbReference type="Pfam" id="PF04909">
    <property type="entry name" value="Amidohydro_2"/>
    <property type="match status" value="1"/>
</dbReference>
<protein>
    <submittedName>
        <fullName evidence="3">Amidohydrolase</fullName>
    </submittedName>
</protein>
<evidence type="ECO:0000256" key="1">
    <source>
        <dbReference type="ARBA" id="ARBA00023239"/>
    </source>
</evidence>
<organism evidence="3 4">
    <name type="scientific">Mycolicibacterium mucogenicum</name>
    <name type="common">Mycobacterium mucogenicum</name>
    <dbReference type="NCBI Taxonomy" id="56689"/>
    <lineage>
        <taxon>Bacteria</taxon>
        <taxon>Bacillati</taxon>
        <taxon>Actinomycetota</taxon>
        <taxon>Actinomycetes</taxon>
        <taxon>Mycobacteriales</taxon>
        <taxon>Mycobacteriaceae</taxon>
        <taxon>Mycolicibacterium</taxon>
    </lineage>
</organism>
<dbReference type="AlphaFoldDB" id="A0A1A3HAC9"/>
<accession>A0A1A3HAC9</accession>
<dbReference type="GO" id="GO:0016831">
    <property type="term" value="F:carboxy-lyase activity"/>
    <property type="evidence" value="ECO:0007669"/>
    <property type="project" value="InterPro"/>
</dbReference>
<dbReference type="EMBL" id="LZLC01000047">
    <property type="protein sequence ID" value="OBJ44990.1"/>
    <property type="molecule type" value="Genomic_DNA"/>
</dbReference>
<dbReference type="PANTHER" id="PTHR21240">
    <property type="entry name" value="2-AMINO-3-CARBOXYLMUCONATE-6-SEMIALDEHYDE DECARBOXYLASE"/>
    <property type="match status" value="1"/>
</dbReference>
<dbReference type="SUPFAM" id="SSF51556">
    <property type="entry name" value="Metallo-dependent hydrolases"/>
    <property type="match status" value="1"/>
</dbReference>
<dbReference type="RefSeq" id="WP_064979330.1">
    <property type="nucleotide sequence ID" value="NZ_LZLC01000047.1"/>
</dbReference>
<evidence type="ECO:0000313" key="3">
    <source>
        <dbReference type="EMBL" id="OBJ44990.1"/>
    </source>
</evidence>
<dbReference type="InterPro" id="IPR006680">
    <property type="entry name" value="Amidohydro-rel"/>
</dbReference>
<gene>
    <name evidence="3" type="ORF">A5630_15140</name>
</gene>
<dbReference type="GO" id="GO:0016787">
    <property type="term" value="F:hydrolase activity"/>
    <property type="evidence" value="ECO:0007669"/>
    <property type="project" value="UniProtKB-KW"/>
</dbReference>
<feature type="domain" description="Amidohydrolase-related" evidence="2">
    <location>
        <begin position="7"/>
        <end position="295"/>
    </location>
</feature>
<dbReference type="GO" id="GO:0005737">
    <property type="term" value="C:cytoplasm"/>
    <property type="evidence" value="ECO:0007669"/>
    <property type="project" value="TreeGrafter"/>
</dbReference>
<dbReference type="Proteomes" id="UP000093898">
    <property type="component" value="Unassembled WGS sequence"/>
</dbReference>
<reference evidence="3 4" key="1">
    <citation type="submission" date="2016-06" db="EMBL/GenBank/DDBJ databases">
        <authorList>
            <person name="Kjaerup R.B."/>
            <person name="Dalgaard T.S."/>
            <person name="Juul-Madsen H.R."/>
        </authorList>
    </citation>
    <scope>NUCLEOTIDE SEQUENCE [LARGE SCALE GENOMIC DNA]</scope>
    <source>
        <strain evidence="3 4">1127319.6</strain>
    </source>
</reference>
<keyword evidence="3" id="KW-0378">Hydrolase</keyword>
<dbReference type="InterPro" id="IPR032466">
    <property type="entry name" value="Metal_Hydrolase"/>
</dbReference>
<dbReference type="PANTHER" id="PTHR21240:SF28">
    <property type="entry name" value="ISO-OROTATE DECARBOXYLASE (EUROFUNG)"/>
    <property type="match status" value="1"/>
</dbReference>
<evidence type="ECO:0000313" key="4">
    <source>
        <dbReference type="Proteomes" id="UP000093898"/>
    </source>
</evidence>
<dbReference type="Gene3D" id="3.20.20.140">
    <property type="entry name" value="Metal-dependent hydrolases"/>
    <property type="match status" value="1"/>
</dbReference>
<proteinExistence type="predicted"/>
<dbReference type="GO" id="GO:0019748">
    <property type="term" value="P:secondary metabolic process"/>
    <property type="evidence" value="ECO:0007669"/>
    <property type="project" value="TreeGrafter"/>
</dbReference>
<dbReference type="InterPro" id="IPR032465">
    <property type="entry name" value="ACMSD"/>
</dbReference>
<comment type="caution">
    <text evidence="3">The sequence shown here is derived from an EMBL/GenBank/DDBJ whole genome shotgun (WGS) entry which is preliminary data.</text>
</comment>